<accession>A0ABY8T0E6</accession>
<dbReference type="Proteomes" id="UP001240697">
    <property type="component" value="Chromosome"/>
</dbReference>
<dbReference type="NCBIfam" id="TIGR00638">
    <property type="entry name" value="Mop"/>
    <property type="match status" value="2"/>
</dbReference>
<keyword evidence="1 2" id="KW-0500">Molybdenum</keyword>
<feature type="domain" description="Mop" evidence="3">
    <location>
        <begin position="2"/>
        <end position="68"/>
    </location>
</feature>
<protein>
    <submittedName>
        <fullName evidence="4">TOBE domain-containing protein</fullName>
    </submittedName>
</protein>
<dbReference type="Gene3D" id="2.40.50.100">
    <property type="match status" value="2"/>
</dbReference>
<dbReference type="PANTHER" id="PTHR30432:SF1">
    <property type="entry name" value="DNA-BINDING TRANSCRIPTIONAL DUAL REGULATOR MODE"/>
    <property type="match status" value="1"/>
</dbReference>
<dbReference type="PANTHER" id="PTHR30432">
    <property type="entry name" value="TRANSCRIPTIONAL REGULATOR MODE"/>
    <property type="match status" value="1"/>
</dbReference>
<gene>
    <name evidence="4" type="ORF">QMY55_11380</name>
</gene>
<reference evidence="4 5" key="1">
    <citation type="submission" date="2023-05" db="EMBL/GenBank/DDBJ databases">
        <authorList>
            <person name="Yin Y."/>
            <person name="Lu Z."/>
        </authorList>
    </citation>
    <scope>NUCLEOTIDE SEQUENCE [LARGE SCALE GENOMIC DNA]</scope>
    <source>
        <strain evidence="4 5">ZM22</strain>
    </source>
</reference>
<dbReference type="RefSeq" id="WP_283488696.1">
    <property type="nucleotide sequence ID" value="NZ_CP125947.1"/>
</dbReference>
<keyword evidence="5" id="KW-1185">Reference proteome</keyword>
<dbReference type="SUPFAM" id="SSF50331">
    <property type="entry name" value="MOP-like"/>
    <property type="match status" value="2"/>
</dbReference>
<dbReference type="InterPro" id="IPR008995">
    <property type="entry name" value="Mo/tungstate-bd_C_term_dom"/>
</dbReference>
<dbReference type="Pfam" id="PF03459">
    <property type="entry name" value="TOBE"/>
    <property type="match status" value="2"/>
</dbReference>
<evidence type="ECO:0000256" key="2">
    <source>
        <dbReference type="PROSITE-ProRule" id="PRU01213"/>
    </source>
</evidence>
<dbReference type="InterPro" id="IPR051815">
    <property type="entry name" value="Molybdate_resp_trans_reg"/>
</dbReference>
<evidence type="ECO:0000256" key="1">
    <source>
        <dbReference type="ARBA" id="ARBA00022505"/>
    </source>
</evidence>
<proteinExistence type="predicted"/>
<dbReference type="EMBL" id="CP125947">
    <property type="protein sequence ID" value="WHS67669.1"/>
    <property type="molecule type" value="Genomic_DNA"/>
</dbReference>
<feature type="domain" description="Mop" evidence="3">
    <location>
        <begin position="74"/>
        <end position="139"/>
    </location>
</feature>
<dbReference type="InterPro" id="IPR005116">
    <property type="entry name" value="Transp-assoc_OB_typ1"/>
</dbReference>
<dbReference type="InterPro" id="IPR004606">
    <property type="entry name" value="Mop_domain"/>
</dbReference>
<sequence length="142" mass="14883">MQSSARNQFSGTVSHISHGVVTDEVQIRTEQGAELVATITHGSAVNLGLKPDSRVIAMIKAPSVIVVTDAEGVRFSARNQITGQISKVKKGSVNTEVCIDSQGMQIVAQVTNDSATHLDLATGRTATALFKASQVVLAVLAK</sequence>
<evidence type="ECO:0000259" key="3">
    <source>
        <dbReference type="PROSITE" id="PS51866"/>
    </source>
</evidence>
<evidence type="ECO:0000313" key="4">
    <source>
        <dbReference type="EMBL" id="WHS67669.1"/>
    </source>
</evidence>
<dbReference type="PROSITE" id="PS51866">
    <property type="entry name" value="MOP"/>
    <property type="match status" value="2"/>
</dbReference>
<name>A0ABY8T0E6_9BURK</name>
<evidence type="ECO:0000313" key="5">
    <source>
        <dbReference type="Proteomes" id="UP001240697"/>
    </source>
</evidence>
<organism evidence="4 5">
    <name type="scientific">Comamonas resistens</name>
    <dbReference type="NCBI Taxonomy" id="3046670"/>
    <lineage>
        <taxon>Bacteria</taxon>
        <taxon>Pseudomonadati</taxon>
        <taxon>Pseudomonadota</taxon>
        <taxon>Betaproteobacteria</taxon>
        <taxon>Burkholderiales</taxon>
        <taxon>Comamonadaceae</taxon>
        <taxon>Comamonas</taxon>
    </lineage>
</organism>